<feature type="chain" id="PRO_5012462655" description="DOMON domain-containing protein" evidence="2">
    <location>
        <begin position="24"/>
        <end position="401"/>
    </location>
</feature>
<reference evidence="3 4" key="1">
    <citation type="submission" date="2017-03" db="EMBL/GenBank/DDBJ databases">
        <title>WGS assembly of Porphyra umbilicalis.</title>
        <authorList>
            <person name="Brawley S.H."/>
            <person name="Blouin N.A."/>
            <person name="Ficko-Blean E."/>
            <person name="Wheeler G.L."/>
            <person name="Lohr M."/>
            <person name="Goodson H.V."/>
            <person name="Jenkins J.W."/>
            <person name="Blaby-Haas C.E."/>
            <person name="Helliwell K.E."/>
            <person name="Chan C."/>
            <person name="Marriage T."/>
            <person name="Bhattacharya D."/>
            <person name="Klein A.S."/>
            <person name="Badis Y."/>
            <person name="Brodie J."/>
            <person name="Cao Y."/>
            <person name="Collen J."/>
            <person name="Dittami S.M."/>
            <person name="Gachon C.M."/>
            <person name="Green B.R."/>
            <person name="Karpowicz S."/>
            <person name="Kim J.W."/>
            <person name="Kudahl U."/>
            <person name="Lin S."/>
            <person name="Michel G."/>
            <person name="Mittag M."/>
            <person name="Olson B.J."/>
            <person name="Pangilinan J."/>
            <person name="Peng Y."/>
            <person name="Qiu H."/>
            <person name="Shu S."/>
            <person name="Singer J.T."/>
            <person name="Smith A.G."/>
            <person name="Sprecher B.N."/>
            <person name="Wagner V."/>
            <person name="Wang W."/>
            <person name="Wang Z.-Y."/>
            <person name="Yan J."/>
            <person name="Yarish C."/>
            <person name="Zoeuner-Riek S."/>
            <person name="Zhuang Y."/>
            <person name="Zou Y."/>
            <person name="Lindquist E.A."/>
            <person name="Grimwood J."/>
            <person name="Barry K."/>
            <person name="Rokhsar D.S."/>
            <person name="Schmutz J."/>
            <person name="Stiller J.W."/>
            <person name="Grossman A.R."/>
            <person name="Prochnik S.E."/>
        </authorList>
    </citation>
    <scope>NUCLEOTIDE SEQUENCE [LARGE SCALE GENOMIC DNA]</scope>
    <source>
        <strain evidence="3">4086291</strain>
    </source>
</reference>
<evidence type="ECO:0000313" key="3">
    <source>
        <dbReference type="EMBL" id="OSX72455.1"/>
    </source>
</evidence>
<keyword evidence="2" id="KW-0732">Signal</keyword>
<name>A0A1X6NV70_PORUM</name>
<evidence type="ECO:0008006" key="5">
    <source>
        <dbReference type="Google" id="ProtNLM"/>
    </source>
</evidence>
<dbReference type="Proteomes" id="UP000218209">
    <property type="component" value="Unassembled WGS sequence"/>
</dbReference>
<proteinExistence type="predicted"/>
<evidence type="ECO:0000313" key="4">
    <source>
        <dbReference type="Proteomes" id="UP000218209"/>
    </source>
</evidence>
<keyword evidence="4" id="KW-1185">Reference proteome</keyword>
<dbReference type="AlphaFoldDB" id="A0A1X6NV70"/>
<sequence>MAFSRRSRLLRAVAAAATTLALAVRPAAAIVAADNTNCRLDFGGVTRTYGHCATLAHEPTAEIKLFWAVNGTMISVAWTSASTGWSAFALAGDQMRMVATPPVLAVIGYSTAAAPTEAAAAVYALTGKTSGAVQPISAAAAAAAGYLNVEAVRDGATKRLAVSYDRVRCVAPTVLDTTNNVLWAAGPPPPSGTALAHHGRKHMSTGMDFAVVEKELLSTQPCRAPPPPPAAPVSPAPPAPTAGAPAPAPPAAPTGAPGTPPPAPSAVPTAAPTAPSGPGATPTRRPPPPPPACVPAVAPPPTRPPTPRPCASGGASPAPRPRSPPRTSGGAGAEPVTALPLAAAPATPPRGGGDAGVCAKDHMQCGAPARDMAQVPCCSDEYYCKEANEWHWYCALKAYEM</sequence>
<organism evidence="3 4">
    <name type="scientific">Porphyra umbilicalis</name>
    <name type="common">Purple laver</name>
    <name type="synonym">Red alga</name>
    <dbReference type="NCBI Taxonomy" id="2786"/>
    <lineage>
        <taxon>Eukaryota</taxon>
        <taxon>Rhodophyta</taxon>
        <taxon>Bangiophyceae</taxon>
        <taxon>Bangiales</taxon>
        <taxon>Bangiaceae</taxon>
        <taxon>Porphyra</taxon>
    </lineage>
</organism>
<evidence type="ECO:0000256" key="1">
    <source>
        <dbReference type="SAM" id="MobiDB-lite"/>
    </source>
</evidence>
<dbReference type="InterPro" id="IPR006311">
    <property type="entry name" value="TAT_signal"/>
</dbReference>
<evidence type="ECO:0000256" key="2">
    <source>
        <dbReference type="SAM" id="SignalP"/>
    </source>
</evidence>
<dbReference type="PROSITE" id="PS51318">
    <property type="entry name" value="TAT"/>
    <property type="match status" value="1"/>
</dbReference>
<feature type="compositionally biased region" description="Low complexity" evidence="1">
    <location>
        <begin position="266"/>
        <end position="283"/>
    </location>
</feature>
<dbReference type="EMBL" id="KV919060">
    <property type="protein sequence ID" value="OSX72455.1"/>
    <property type="molecule type" value="Genomic_DNA"/>
</dbReference>
<feature type="signal peptide" evidence="2">
    <location>
        <begin position="1"/>
        <end position="23"/>
    </location>
</feature>
<dbReference type="PRINTS" id="PR01217">
    <property type="entry name" value="PRICHEXTENSN"/>
</dbReference>
<feature type="compositionally biased region" description="Pro residues" evidence="1">
    <location>
        <begin position="223"/>
        <end position="265"/>
    </location>
</feature>
<gene>
    <name evidence="3" type="ORF">BU14_0433s0013</name>
</gene>
<feature type="region of interest" description="Disordered" evidence="1">
    <location>
        <begin position="219"/>
        <end position="334"/>
    </location>
</feature>
<feature type="compositionally biased region" description="Pro residues" evidence="1">
    <location>
        <begin position="284"/>
        <end position="308"/>
    </location>
</feature>
<accession>A0A1X6NV70</accession>
<protein>
    <recommendedName>
        <fullName evidence="5">DOMON domain-containing protein</fullName>
    </recommendedName>
</protein>